<evidence type="ECO:0000313" key="4">
    <source>
        <dbReference type="Proteomes" id="UP001500483"/>
    </source>
</evidence>
<dbReference type="InterPro" id="IPR045057">
    <property type="entry name" value="Gcn5-rel_NAT"/>
</dbReference>
<dbReference type="SUPFAM" id="SSF55729">
    <property type="entry name" value="Acyl-CoA N-acyltransferases (Nat)"/>
    <property type="match status" value="1"/>
</dbReference>
<dbReference type="PANTHER" id="PTHR31435:SF10">
    <property type="entry name" value="BSR4717 PROTEIN"/>
    <property type="match status" value="1"/>
</dbReference>
<gene>
    <name evidence="3" type="ORF">GCM10020366_70720</name>
</gene>
<dbReference type="CDD" id="cd04301">
    <property type="entry name" value="NAT_SF"/>
    <property type="match status" value="1"/>
</dbReference>
<evidence type="ECO:0008006" key="5">
    <source>
        <dbReference type="Google" id="ProtNLM"/>
    </source>
</evidence>
<dbReference type="InterPro" id="IPR016181">
    <property type="entry name" value="Acyl_CoA_acyltransferase"/>
</dbReference>
<dbReference type="PROSITE" id="PS51186">
    <property type="entry name" value="GNAT"/>
    <property type="match status" value="1"/>
</dbReference>
<dbReference type="Proteomes" id="UP001500483">
    <property type="component" value="Unassembled WGS sequence"/>
</dbReference>
<dbReference type="Gene3D" id="3.40.630.30">
    <property type="match status" value="1"/>
</dbReference>
<dbReference type="RefSeq" id="WP_344931514.1">
    <property type="nucleotide sequence ID" value="NZ_BAAAYK010000042.1"/>
</dbReference>
<comment type="caution">
    <text evidence="3">The sequence shown here is derived from an EMBL/GenBank/DDBJ whole genome shotgun (WGS) entry which is preliminary data.</text>
</comment>
<proteinExistence type="predicted"/>
<evidence type="ECO:0000313" key="3">
    <source>
        <dbReference type="EMBL" id="GAA3366580.1"/>
    </source>
</evidence>
<dbReference type="PROSITE" id="PS51729">
    <property type="entry name" value="GNAT_YJDJ"/>
    <property type="match status" value="1"/>
</dbReference>
<sequence>MSEQPQVQDHPERNRFEITVGGELAGFADYRRTPGHVDLVHTEIDPAHQGAGLAGTLAKSALDALRAEGVQVTPSCSYIAGYIRKHPTTSTWCPSPRAPPSDRAATVVP</sequence>
<dbReference type="InterPro" id="IPR000182">
    <property type="entry name" value="GNAT_dom"/>
</dbReference>
<reference evidence="4" key="1">
    <citation type="journal article" date="2019" name="Int. J. Syst. Evol. Microbiol.">
        <title>The Global Catalogue of Microorganisms (GCM) 10K type strain sequencing project: providing services to taxonomists for standard genome sequencing and annotation.</title>
        <authorList>
            <consortium name="The Broad Institute Genomics Platform"/>
            <consortium name="The Broad Institute Genome Sequencing Center for Infectious Disease"/>
            <person name="Wu L."/>
            <person name="Ma J."/>
        </authorList>
    </citation>
    <scope>NUCLEOTIDE SEQUENCE [LARGE SCALE GENOMIC DNA]</scope>
    <source>
        <strain evidence="4">JCM 9687</strain>
    </source>
</reference>
<feature type="domain" description="N-acetyltransferase" evidence="2">
    <location>
        <begin position="8"/>
        <end position="94"/>
    </location>
</feature>
<keyword evidence="4" id="KW-1185">Reference proteome</keyword>
<protein>
    <recommendedName>
        <fullName evidence="5">N-acetyltransferase</fullName>
    </recommendedName>
</protein>
<name>A0ABP6S312_9PSEU</name>
<dbReference type="EMBL" id="BAAAYK010000042">
    <property type="protein sequence ID" value="GAA3366580.1"/>
    <property type="molecule type" value="Genomic_DNA"/>
</dbReference>
<organism evidence="3 4">
    <name type="scientific">Saccharopolyspora gregorii</name>
    <dbReference type="NCBI Taxonomy" id="33914"/>
    <lineage>
        <taxon>Bacteria</taxon>
        <taxon>Bacillati</taxon>
        <taxon>Actinomycetota</taxon>
        <taxon>Actinomycetes</taxon>
        <taxon>Pseudonocardiales</taxon>
        <taxon>Pseudonocardiaceae</taxon>
        <taxon>Saccharopolyspora</taxon>
    </lineage>
</organism>
<feature type="domain" description="N-acetyltransferase" evidence="1">
    <location>
        <begin position="1"/>
        <end position="106"/>
    </location>
</feature>
<accession>A0ABP6S312</accession>
<dbReference type="InterPro" id="IPR031165">
    <property type="entry name" value="GNAT_YJDJ"/>
</dbReference>
<evidence type="ECO:0000259" key="2">
    <source>
        <dbReference type="PROSITE" id="PS51729"/>
    </source>
</evidence>
<dbReference type="Pfam" id="PF14542">
    <property type="entry name" value="Acetyltransf_CG"/>
    <property type="match status" value="1"/>
</dbReference>
<dbReference type="PANTHER" id="PTHR31435">
    <property type="entry name" value="PROTEIN NATD1"/>
    <property type="match status" value="1"/>
</dbReference>
<evidence type="ECO:0000259" key="1">
    <source>
        <dbReference type="PROSITE" id="PS51186"/>
    </source>
</evidence>